<dbReference type="Gene3D" id="3.40.50.720">
    <property type="entry name" value="NAD(P)-binding Rossmann-like Domain"/>
    <property type="match status" value="1"/>
</dbReference>
<dbReference type="NCBIfam" id="TIGR02823">
    <property type="entry name" value="oxido_YhdH"/>
    <property type="match status" value="1"/>
</dbReference>
<dbReference type="Proteomes" id="UP001189429">
    <property type="component" value="Unassembled WGS sequence"/>
</dbReference>
<dbReference type="InterPro" id="IPR013154">
    <property type="entry name" value="ADH-like_N"/>
</dbReference>
<dbReference type="InterPro" id="IPR051397">
    <property type="entry name" value="Zn-ADH-like_protein"/>
</dbReference>
<protein>
    <recommendedName>
        <fullName evidence="2">Enoyl reductase (ER) domain-containing protein</fullName>
    </recommendedName>
</protein>
<feature type="compositionally biased region" description="Basic and acidic residues" evidence="1">
    <location>
        <begin position="839"/>
        <end position="848"/>
    </location>
</feature>
<gene>
    <name evidence="3" type="ORF">PCOR1329_LOCUS56890</name>
</gene>
<name>A0ABN9VD42_9DINO</name>
<sequence>MLPRRGLRAHQRLLRLQSQLRPLAASAPDARETFKALVVDAGKQGLISCDVKQVNAVGQLPRQDKEATATIRVRFSSLNYKDGMTVQGRPGVVTPPGKFPIVPGIDAAGEVVECSSGAFSPGDSVVVTGNKIGQHFDGGYAQRLRVKSEWLTLLPSTFTAEESMVIGTAGVTAMQCVMHLEEAGGLRPDKGEVLVTGAAGGVGSFAVAILAELGYEVVASSGRAEPLRGYFESLGARRVIGRLEPERRPLGQQLWAGVVDTVGGATLAAAVAQTKYRCGVASTGVAGAAEWSATVYPFILRGVRLLGVDSTLPCRVEGWPSDPASEEAYADERRRIWARLSSDLPKDKLRKVHGHTIGLEELPEWAGKILAGEVQGRVVVDLDRPRVFGYPYARACGMGAPWRRGAAALALLDVAVLPALASAPAPRRLAGPPRYAVDPSWSPAFPEGTGLYSAVAVSGDSVFVAQRDARFADQILVLDKKGRLLNSWGGSAGIIGKENDTWGNHGLGVQPADPEAGRPEDVVWVMDFYGHQVLSFALDGKLLGRAGRADHAASFGASGFGSVSDVVFHGGSAFFADGDGGEANRVERWAVASGVPEKNEWVWPKEPPAQRENETYLNPHGITFHQASGLLLVADREHGRIVAVDPETGVPDGELRCADLNLGPKLSNRSAPFGVRTLRQGGWDLLLVAASDSPADQKNQFVHVVDMASFSRESLACKSVLQSLAIPPPGETAKGMPDCNTPHLLGVDEPSGDLYLSCIAQPGSNIVRLRQLGGGPGEGLILQQERSCTRPWPRRRAPPPPCSPRPRPWRWAASRSPGGPPGPARRRPAARGAVSPRRSRQESGRDGAGRPASAERGQ</sequence>
<dbReference type="InterPro" id="IPR014188">
    <property type="entry name" value="Acrylyl-CoA_reductase_AcuI"/>
</dbReference>
<evidence type="ECO:0000313" key="4">
    <source>
        <dbReference type="Proteomes" id="UP001189429"/>
    </source>
</evidence>
<dbReference type="InterPro" id="IPR036291">
    <property type="entry name" value="NAD(P)-bd_dom_sf"/>
</dbReference>
<feature type="domain" description="Enoyl reductase (ER)" evidence="2">
    <location>
        <begin position="58"/>
        <end position="380"/>
    </location>
</feature>
<proteinExistence type="predicted"/>
<reference evidence="3" key="1">
    <citation type="submission" date="2023-10" db="EMBL/GenBank/DDBJ databases">
        <authorList>
            <person name="Chen Y."/>
            <person name="Shah S."/>
            <person name="Dougan E. K."/>
            <person name="Thang M."/>
            <person name="Chan C."/>
        </authorList>
    </citation>
    <scope>NUCLEOTIDE SEQUENCE [LARGE SCALE GENOMIC DNA]</scope>
</reference>
<dbReference type="PANTHER" id="PTHR43677">
    <property type="entry name" value="SHORT-CHAIN DEHYDROGENASE/REDUCTASE"/>
    <property type="match status" value="1"/>
</dbReference>
<dbReference type="SUPFAM" id="SSF51735">
    <property type="entry name" value="NAD(P)-binding Rossmann-fold domains"/>
    <property type="match status" value="1"/>
</dbReference>
<dbReference type="SMART" id="SM00829">
    <property type="entry name" value="PKS_ER"/>
    <property type="match status" value="1"/>
</dbReference>
<dbReference type="SUPFAM" id="SSF63825">
    <property type="entry name" value="YWTD domain"/>
    <property type="match status" value="1"/>
</dbReference>
<dbReference type="InterPro" id="IPR011032">
    <property type="entry name" value="GroES-like_sf"/>
</dbReference>
<dbReference type="SUPFAM" id="SSF50129">
    <property type="entry name" value="GroES-like"/>
    <property type="match status" value="1"/>
</dbReference>
<dbReference type="InterPro" id="IPR011042">
    <property type="entry name" value="6-blade_b-propeller_TolB-like"/>
</dbReference>
<comment type="caution">
    <text evidence="3">The sequence shown here is derived from an EMBL/GenBank/DDBJ whole genome shotgun (WGS) entry which is preliminary data.</text>
</comment>
<evidence type="ECO:0000256" key="1">
    <source>
        <dbReference type="SAM" id="MobiDB-lite"/>
    </source>
</evidence>
<dbReference type="Gene3D" id="2.120.10.30">
    <property type="entry name" value="TolB, C-terminal domain"/>
    <property type="match status" value="1"/>
</dbReference>
<dbReference type="Gene3D" id="3.90.180.10">
    <property type="entry name" value="Medium-chain alcohol dehydrogenases, catalytic domain"/>
    <property type="match status" value="1"/>
</dbReference>
<dbReference type="Pfam" id="PF08240">
    <property type="entry name" value="ADH_N"/>
    <property type="match status" value="1"/>
</dbReference>
<feature type="region of interest" description="Disordered" evidence="1">
    <location>
        <begin position="785"/>
        <end position="858"/>
    </location>
</feature>
<organism evidence="3 4">
    <name type="scientific">Prorocentrum cordatum</name>
    <dbReference type="NCBI Taxonomy" id="2364126"/>
    <lineage>
        <taxon>Eukaryota</taxon>
        <taxon>Sar</taxon>
        <taxon>Alveolata</taxon>
        <taxon>Dinophyceae</taxon>
        <taxon>Prorocentrales</taxon>
        <taxon>Prorocentraceae</taxon>
        <taxon>Prorocentrum</taxon>
    </lineage>
</organism>
<evidence type="ECO:0000313" key="3">
    <source>
        <dbReference type="EMBL" id="CAK0870907.1"/>
    </source>
</evidence>
<evidence type="ECO:0000259" key="2">
    <source>
        <dbReference type="SMART" id="SM00829"/>
    </source>
</evidence>
<dbReference type="InterPro" id="IPR020843">
    <property type="entry name" value="ER"/>
</dbReference>
<dbReference type="EMBL" id="CAUYUJ010017015">
    <property type="protein sequence ID" value="CAK0870907.1"/>
    <property type="molecule type" value="Genomic_DNA"/>
</dbReference>
<accession>A0ABN9VD42</accession>
<dbReference type="PANTHER" id="PTHR43677:SF1">
    <property type="entry name" value="ACRYLYL-COA REDUCTASE ACUI-RELATED"/>
    <property type="match status" value="1"/>
</dbReference>
<keyword evidence="4" id="KW-1185">Reference proteome</keyword>